<dbReference type="GO" id="GO:0003677">
    <property type="term" value="F:DNA binding"/>
    <property type="evidence" value="ECO:0007669"/>
    <property type="project" value="InterPro"/>
</dbReference>
<comment type="similarity">
    <text evidence="1">Belongs to the sigma-70 factor family. ECF subfamily.</text>
</comment>
<keyword evidence="4" id="KW-0804">Transcription</keyword>
<evidence type="ECO:0000256" key="4">
    <source>
        <dbReference type="ARBA" id="ARBA00023163"/>
    </source>
</evidence>
<keyword evidence="3" id="KW-0731">Sigma factor</keyword>
<dbReference type="InterPro" id="IPR036388">
    <property type="entry name" value="WH-like_DNA-bd_sf"/>
</dbReference>
<evidence type="ECO:0000256" key="2">
    <source>
        <dbReference type="ARBA" id="ARBA00023015"/>
    </source>
</evidence>
<dbReference type="InterPro" id="IPR039425">
    <property type="entry name" value="RNA_pol_sigma-70-like"/>
</dbReference>
<gene>
    <name evidence="8" type="ORF">DJ017_10070</name>
</gene>
<evidence type="ECO:0000256" key="1">
    <source>
        <dbReference type="ARBA" id="ARBA00010641"/>
    </source>
</evidence>
<evidence type="ECO:0000256" key="5">
    <source>
        <dbReference type="SAM" id="MobiDB-lite"/>
    </source>
</evidence>
<dbReference type="Gene3D" id="1.10.1740.10">
    <property type="match status" value="1"/>
</dbReference>
<evidence type="ECO:0000313" key="8">
    <source>
        <dbReference type="EMBL" id="RAK54846.1"/>
    </source>
</evidence>
<evidence type="ECO:0000256" key="3">
    <source>
        <dbReference type="ARBA" id="ARBA00023082"/>
    </source>
</evidence>
<dbReference type="InterPro" id="IPR014284">
    <property type="entry name" value="RNA_pol_sigma-70_dom"/>
</dbReference>
<feature type="domain" description="RNA polymerase sigma-70 region 2" evidence="6">
    <location>
        <begin position="41"/>
        <end position="106"/>
    </location>
</feature>
<sequence>MASGPRRLASPGELGHTEGVAAPPPAPNSPDADEDPLVQAYLALRPNLIRFFAARAGSQAAAEDLIQELYVKLATRAEAIEAENPQALLYRIALNLMRDRARGEARAAARDAEWRGATRTAVAGEDISEEAPADEAAASRQRLRQLIDAVAALPPQMQKAFTLHKLEGLSHAQTAQAMGLSVKSVEKHISAALKHLAAKLSR</sequence>
<dbReference type="InterPro" id="IPR007627">
    <property type="entry name" value="RNA_pol_sigma70_r2"/>
</dbReference>
<accession>A0A328ALF7</accession>
<dbReference type="Proteomes" id="UP000249254">
    <property type="component" value="Unassembled WGS sequence"/>
</dbReference>
<dbReference type="OrthoDB" id="9794372at2"/>
<feature type="domain" description="RNA polymerase sigma factor 70 region 4 type 2" evidence="7">
    <location>
        <begin position="144"/>
        <end position="196"/>
    </location>
</feature>
<evidence type="ECO:0000259" key="6">
    <source>
        <dbReference type="Pfam" id="PF04542"/>
    </source>
</evidence>
<protein>
    <submittedName>
        <fullName evidence="8">RNA polymerase sigma factor</fullName>
    </submittedName>
</protein>
<dbReference type="EMBL" id="QFYQ01000001">
    <property type="protein sequence ID" value="RAK54846.1"/>
    <property type="molecule type" value="Genomic_DNA"/>
</dbReference>
<dbReference type="Pfam" id="PF04542">
    <property type="entry name" value="Sigma70_r2"/>
    <property type="match status" value="1"/>
</dbReference>
<dbReference type="PANTHER" id="PTHR43133:SF63">
    <property type="entry name" value="RNA POLYMERASE SIGMA FACTOR FECI-RELATED"/>
    <property type="match status" value="1"/>
</dbReference>
<dbReference type="InterPro" id="IPR013324">
    <property type="entry name" value="RNA_pol_sigma_r3/r4-like"/>
</dbReference>
<comment type="caution">
    <text evidence="8">The sequence shown here is derived from an EMBL/GenBank/DDBJ whole genome shotgun (WGS) entry which is preliminary data.</text>
</comment>
<dbReference type="Pfam" id="PF08281">
    <property type="entry name" value="Sigma70_r4_2"/>
    <property type="match status" value="1"/>
</dbReference>
<evidence type="ECO:0000313" key="9">
    <source>
        <dbReference type="Proteomes" id="UP000249254"/>
    </source>
</evidence>
<dbReference type="SUPFAM" id="SSF88659">
    <property type="entry name" value="Sigma3 and sigma4 domains of RNA polymerase sigma factors"/>
    <property type="match status" value="1"/>
</dbReference>
<dbReference type="InterPro" id="IPR013325">
    <property type="entry name" value="RNA_pol_sigma_r2"/>
</dbReference>
<keyword evidence="2" id="KW-0805">Transcription regulation</keyword>
<dbReference type="PANTHER" id="PTHR43133">
    <property type="entry name" value="RNA POLYMERASE ECF-TYPE SIGMA FACTO"/>
    <property type="match status" value="1"/>
</dbReference>
<dbReference type="GO" id="GO:0006352">
    <property type="term" value="P:DNA-templated transcription initiation"/>
    <property type="evidence" value="ECO:0007669"/>
    <property type="project" value="InterPro"/>
</dbReference>
<dbReference type="SUPFAM" id="SSF88946">
    <property type="entry name" value="Sigma2 domain of RNA polymerase sigma factors"/>
    <property type="match status" value="1"/>
</dbReference>
<dbReference type="NCBIfam" id="TIGR02937">
    <property type="entry name" value="sigma70-ECF"/>
    <property type="match status" value="1"/>
</dbReference>
<name>A0A328ALF7_9CAUL</name>
<keyword evidence="9" id="KW-1185">Reference proteome</keyword>
<reference evidence="9" key="1">
    <citation type="submission" date="2018-05" db="EMBL/GenBank/DDBJ databases">
        <authorList>
            <person name="Li X."/>
        </authorList>
    </citation>
    <scope>NUCLEOTIDE SEQUENCE [LARGE SCALE GENOMIC DNA]</scope>
    <source>
        <strain evidence="9">LX32</strain>
    </source>
</reference>
<dbReference type="Gene3D" id="1.10.10.10">
    <property type="entry name" value="Winged helix-like DNA-binding domain superfamily/Winged helix DNA-binding domain"/>
    <property type="match status" value="1"/>
</dbReference>
<organism evidence="8 9">
    <name type="scientific">Phenylobacterium soli</name>
    <dbReference type="NCBI Taxonomy" id="2170551"/>
    <lineage>
        <taxon>Bacteria</taxon>
        <taxon>Pseudomonadati</taxon>
        <taxon>Pseudomonadota</taxon>
        <taxon>Alphaproteobacteria</taxon>
        <taxon>Caulobacterales</taxon>
        <taxon>Caulobacteraceae</taxon>
        <taxon>Phenylobacterium</taxon>
    </lineage>
</organism>
<feature type="region of interest" description="Disordered" evidence="5">
    <location>
        <begin position="1"/>
        <end position="34"/>
    </location>
</feature>
<evidence type="ECO:0000259" key="7">
    <source>
        <dbReference type="Pfam" id="PF08281"/>
    </source>
</evidence>
<dbReference type="GO" id="GO:0016987">
    <property type="term" value="F:sigma factor activity"/>
    <property type="evidence" value="ECO:0007669"/>
    <property type="project" value="UniProtKB-KW"/>
</dbReference>
<proteinExistence type="inferred from homology"/>
<dbReference type="AlphaFoldDB" id="A0A328ALF7"/>
<dbReference type="CDD" id="cd06171">
    <property type="entry name" value="Sigma70_r4"/>
    <property type="match status" value="1"/>
</dbReference>
<dbReference type="InterPro" id="IPR013249">
    <property type="entry name" value="RNA_pol_sigma70_r4_t2"/>
</dbReference>